<feature type="non-terminal residue" evidence="1">
    <location>
        <position position="1"/>
    </location>
</feature>
<name>A0A1Y1V512_9FUNG</name>
<dbReference type="Proteomes" id="UP000193719">
    <property type="component" value="Unassembled WGS sequence"/>
</dbReference>
<evidence type="ECO:0000313" key="2">
    <source>
        <dbReference type="Proteomes" id="UP000193719"/>
    </source>
</evidence>
<accession>A0A1Y1V512</accession>
<organism evidence="1 2">
    <name type="scientific">Piromyces finnis</name>
    <dbReference type="NCBI Taxonomy" id="1754191"/>
    <lineage>
        <taxon>Eukaryota</taxon>
        <taxon>Fungi</taxon>
        <taxon>Fungi incertae sedis</taxon>
        <taxon>Chytridiomycota</taxon>
        <taxon>Chytridiomycota incertae sedis</taxon>
        <taxon>Neocallimastigomycetes</taxon>
        <taxon>Neocallimastigales</taxon>
        <taxon>Neocallimastigaceae</taxon>
        <taxon>Piromyces</taxon>
    </lineage>
</organism>
<dbReference type="AlphaFoldDB" id="A0A1Y1V512"/>
<keyword evidence="2" id="KW-1185">Reference proteome</keyword>
<dbReference type="EMBL" id="MCFH01000030">
    <property type="protein sequence ID" value="ORX47531.1"/>
    <property type="molecule type" value="Genomic_DNA"/>
</dbReference>
<gene>
    <name evidence="1" type="ORF">BCR36DRAFT_92272</name>
</gene>
<reference evidence="1 2" key="1">
    <citation type="submission" date="2016-08" db="EMBL/GenBank/DDBJ databases">
        <title>Genomes of anaerobic fungi encode conserved fungal cellulosomes for biomass hydrolysis.</title>
        <authorList>
            <consortium name="DOE Joint Genome Institute"/>
            <person name="Haitjema C.H."/>
            <person name="Gilmore S.P."/>
            <person name="Henske J.K."/>
            <person name="Solomon K.V."/>
            <person name="De Groot R."/>
            <person name="Kuo A."/>
            <person name="Mondo S.J."/>
            <person name="Salamov A.A."/>
            <person name="Labutti K."/>
            <person name="Zhao Z."/>
            <person name="Chiniquy J."/>
            <person name="Barry K."/>
            <person name="Brewer H.M."/>
            <person name="Purvine S.O."/>
            <person name="Wright A.T."/>
            <person name="Boxma B."/>
            <person name="Van Alen T."/>
            <person name="Hackstein J.H."/>
            <person name="Baker S.E."/>
            <person name="Grigoriev I.V."/>
            <person name="O'Malley M.A."/>
        </authorList>
    </citation>
    <scope>NUCLEOTIDE SEQUENCE [LARGE SCALE GENOMIC DNA]</scope>
    <source>
        <strain evidence="2">finn</strain>
    </source>
</reference>
<protein>
    <submittedName>
        <fullName evidence="1">Uncharacterized protein</fullName>
    </submittedName>
</protein>
<sequence length="288" mass="34582">KFNILLSLKIKNNERIKLFNYRVRIKYNLLDENYKKLFNVNNYVEMLKSRPYIYSNVLLNDCKTLEEAFKVAELASKVEEYNVFNNELNYSFGSIMNINMTTLNPRINDININSNDDCEKNMDLSNVNNERENIIEDENEADTCNENFNNKYEDMECNNNLLNSINLSDCDEDKILKLQDKILNNKILEDYKCLRNKKIKKRLESIINGVDIEDKNTNDENNIYKNNYIRDTLKNHCQLLIVNHKYNKTEIDTMQSKIKEKFSFNYGNNRKDTKMLERNYRYKRKRKR</sequence>
<evidence type="ECO:0000313" key="1">
    <source>
        <dbReference type="EMBL" id="ORX47531.1"/>
    </source>
</evidence>
<proteinExistence type="predicted"/>
<reference evidence="1 2" key="2">
    <citation type="submission" date="2016-08" db="EMBL/GenBank/DDBJ databases">
        <title>Pervasive Adenine N6-methylation of Active Genes in Fungi.</title>
        <authorList>
            <consortium name="DOE Joint Genome Institute"/>
            <person name="Mondo S.J."/>
            <person name="Dannebaum R.O."/>
            <person name="Kuo R.C."/>
            <person name="Labutti K."/>
            <person name="Haridas S."/>
            <person name="Kuo A."/>
            <person name="Salamov A."/>
            <person name="Ahrendt S.R."/>
            <person name="Lipzen A."/>
            <person name="Sullivan W."/>
            <person name="Andreopoulos W.B."/>
            <person name="Clum A."/>
            <person name="Lindquist E."/>
            <person name="Daum C."/>
            <person name="Ramamoorthy G.K."/>
            <person name="Gryganskyi A."/>
            <person name="Culley D."/>
            <person name="Magnuson J.K."/>
            <person name="James T.Y."/>
            <person name="O'Malley M.A."/>
            <person name="Stajich J.E."/>
            <person name="Spatafora J.W."/>
            <person name="Visel A."/>
            <person name="Grigoriev I.V."/>
        </authorList>
    </citation>
    <scope>NUCLEOTIDE SEQUENCE [LARGE SCALE GENOMIC DNA]</scope>
    <source>
        <strain evidence="2">finn</strain>
    </source>
</reference>
<comment type="caution">
    <text evidence="1">The sequence shown here is derived from an EMBL/GenBank/DDBJ whole genome shotgun (WGS) entry which is preliminary data.</text>
</comment>